<dbReference type="EnsemblFungi" id="PTTG_07378-t43_1">
    <property type="protein sequence ID" value="PTTG_07378-t43_1-p1"/>
    <property type="gene ID" value="PTTG_07378"/>
</dbReference>
<reference evidence="3" key="4">
    <citation type="submission" date="2025-05" db="UniProtKB">
        <authorList>
            <consortium name="EnsemblFungi"/>
        </authorList>
    </citation>
    <scope>IDENTIFICATION</scope>
    <source>
        <strain evidence="3">isolate 1-1 / race 1 (BBBD)</strain>
    </source>
</reference>
<evidence type="ECO:0000313" key="2">
    <source>
        <dbReference type="EMBL" id="OAW00052.1"/>
    </source>
</evidence>
<dbReference type="AlphaFoldDB" id="A0A0C4F2Q7"/>
<dbReference type="Proteomes" id="UP000005240">
    <property type="component" value="Unassembled WGS sequence"/>
</dbReference>
<evidence type="ECO:0000313" key="3">
    <source>
        <dbReference type="EnsemblFungi" id="PTTG_07378-t43_1-p1"/>
    </source>
</evidence>
<sequence length="260" mass="28069">MNTRVLHSYGPSPASPVCIWYWLNGKRFAGGENTAERGVNAPASAECRKQRASRADGRRAQSSASQAALDSVYNRATTSNASSSHPPSLSLPLHNNRPPPNKSACEVCIQTIWQPGSREMSAPQPRSSCGSASSPSRRPGCSRGPTSAPMAPSAMSCVSSARRSEPSSPLDQLPRPDDGSAGHSYLDSLPHDHPVLVILNQEHPQWMDFFLDELVDAVDALLERWAQKFLALPLSFSINLPDKSSPPTHLTSHDLPDESL</sequence>
<feature type="compositionally biased region" description="Low complexity" evidence="1">
    <location>
        <begin position="125"/>
        <end position="145"/>
    </location>
</feature>
<feature type="region of interest" description="Disordered" evidence="1">
    <location>
        <begin position="37"/>
        <end position="97"/>
    </location>
</feature>
<organism evidence="2">
    <name type="scientific">Puccinia triticina (isolate 1-1 / race 1 (BBBD))</name>
    <name type="common">Brown leaf rust fungus</name>
    <dbReference type="NCBI Taxonomy" id="630390"/>
    <lineage>
        <taxon>Eukaryota</taxon>
        <taxon>Fungi</taxon>
        <taxon>Dikarya</taxon>
        <taxon>Basidiomycota</taxon>
        <taxon>Pucciniomycotina</taxon>
        <taxon>Pucciniomycetes</taxon>
        <taxon>Pucciniales</taxon>
        <taxon>Pucciniaceae</taxon>
        <taxon>Puccinia</taxon>
    </lineage>
</organism>
<feature type="compositionally biased region" description="Low complexity" evidence="1">
    <location>
        <begin position="79"/>
        <end position="96"/>
    </location>
</feature>
<keyword evidence="4" id="KW-1185">Reference proteome</keyword>
<dbReference type="EMBL" id="ADAS02000001">
    <property type="protein sequence ID" value="OAW00052.1"/>
    <property type="molecule type" value="Genomic_DNA"/>
</dbReference>
<reference evidence="3 4" key="3">
    <citation type="journal article" date="2017" name="G3 (Bethesda)">
        <title>Comparative analysis highlights variable genome content of wheat rusts and divergence of the mating loci.</title>
        <authorList>
            <person name="Cuomo C.A."/>
            <person name="Bakkeren G."/>
            <person name="Khalil H.B."/>
            <person name="Panwar V."/>
            <person name="Joly D."/>
            <person name="Linning R."/>
            <person name="Sakthikumar S."/>
            <person name="Song X."/>
            <person name="Adiconis X."/>
            <person name="Fan L."/>
            <person name="Goldberg J.M."/>
            <person name="Levin J.Z."/>
            <person name="Young S."/>
            <person name="Zeng Q."/>
            <person name="Anikster Y."/>
            <person name="Bruce M."/>
            <person name="Wang M."/>
            <person name="Yin C."/>
            <person name="McCallum B."/>
            <person name="Szabo L.J."/>
            <person name="Hulbert S."/>
            <person name="Chen X."/>
            <person name="Fellers J.P."/>
        </authorList>
    </citation>
    <scope>NUCLEOTIDE SEQUENCE</scope>
    <source>
        <strain evidence="4">Isolate 1-1 / race 1 (BBBD)</strain>
        <strain evidence="3">isolate 1-1 / race 1 (BBBD)</strain>
    </source>
</reference>
<accession>A0A0C4F2Q7</accession>
<reference evidence="2" key="1">
    <citation type="submission" date="2009-11" db="EMBL/GenBank/DDBJ databases">
        <authorList>
            <consortium name="The Broad Institute Genome Sequencing Platform"/>
            <person name="Ward D."/>
            <person name="Feldgarden M."/>
            <person name="Earl A."/>
            <person name="Young S.K."/>
            <person name="Zeng Q."/>
            <person name="Koehrsen M."/>
            <person name="Alvarado L."/>
            <person name="Berlin A."/>
            <person name="Bochicchio J."/>
            <person name="Borenstein D."/>
            <person name="Chapman S.B."/>
            <person name="Chen Z."/>
            <person name="Engels R."/>
            <person name="Freedman E."/>
            <person name="Gellesch M."/>
            <person name="Goldberg J."/>
            <person name="Griggs A."/>
            <person name="Gujja S."/>
            <person name="Heilman E."/>
            <person name="Heiman D."/>
            <person name="Hepburn T."/>
            <person name="Howarth C."/>
            <person name="Jen D."/>
            <person name="Larson L."/>
            <person name="Lewis B."/>
            <person name="Mehta T."/>
            <person name="Park D."/>
            <person name="Pearson M."/>
            <person name="Roberts A."/>
            <person name="Saif S."/>
            <person name="Shea T."/>
            <person name="Shenoy N."/>
            <person name="Sisk P."/>
            <person name="Stolte C."/>
            <person name="Sykes S."/>
            <person name="Thomson T."/>
            <person name="Walk T."/>
            <person name="White J."/>
            <person name="Yandava C."/>
            <person name="Izard J."/>
            <person name="Baranova O.V."/>
            <person name="Blanton J.M."/>
            <person name="Tanner A.C."/>
            <person name="Dewhirst F.E."/>
            <person name="Haas B."/>
            <person name="Nusbaum C."/>
            <person name="Birren B."/>
        </authorList>
    </citation>
    <scope>NUCLEOTIDE SEQUENCE [LARGE SCALE GENOMIC DNA]</scope>
    <source>
        <strain evidence="2">1-1 BBBD Race 1</strain>
    </source>
</reference>
<evidence type="ECO:0000313" key="4">
    <source>
        <dbReference type="Proteomes" id="UP000005240"/>
    </source>
</evidence>
<name>A0A0C4F2Q7_PUCT1</name>
<feature type="compositionally biased region" description="Basic and acidic residues" evidence="1">
    <location>
        <begin position="46"/>
        <end position="59"/>
    </location>
</feature>
<feature type="compositionally biased region" description="Polar residues" evidence="1">
    <location>
        <begin position="156"/>
        <end position="170"/>
    </location>
</feature>
<feature type="region of interest" description="Disordered" evidence="1">
    <location>
        <begin position="117"/>
        <end position="187"/>
    </location>
</feature>
<dbReference type="VEuPathDB" id="FungiDB:PTTG_07378"/>
<protein>
    <submittedName>
        <fullName evidence="2 3">Uncharacterized protein</fullName>
    </submittedName>
</protein>
<reference evidence="2" key="2">
    <citation type="submission" date="2016-05" db="EMBL/GenBank/DDBJ databases">
        <title>Comparative analysis highlights variable genome content of wheat rusts and divergence of the mating loci.</title>
        <authorList>
            <person name="Cuomo C.A."/>
            <person name="Bakkeren G."/>
            <person name="Szabo L."/>
            <person name="Khalil H."/>
            <person name="Joly D."/>
            <person name="Goldberg J."/>
            <person name="Young S."/>
            <person name="Zeng Q."/>
            <person name="Fellers J."/>
        </authorList>
    </citation>
    <scope>NUCLEOTIDE SEQUENCE [LARGE SCALE GENOMIC DNA]</scope>
    <source>
        <strain evidence="2">1-1 BBBD Race 1</strain>
    </source>
</reference>
<gene>
    <name evidence="2" type="ORF">PTTG_07378</name>
</gene>
<proteinExistence type="predicted"/>
<evidence type="ECO:0000256" key="1">
    <source>
        <dbReference type="SAM" id="MobiDB-lite"/>
    </source>
</evidence>